<keyword evidence="3" id="KW-1185">Reference proteome</keyword>
<dbReference type="CDD" id="cd09271">
    <property type="entry name" value="RNase_H2-C"/>
    <property type="match status" value="1"/>
</dbReference>
<sequence>MSLAAQEQGEVQLNLLPCRVHHDGDVDAIEPYWNPTKSSDGPKTAYFRGRKLHGKTVKLPAGYRGSIAEKGETKRETPQTKSLETGADLEELPEAIEVAPLTGQAKFDELVIWGHESTADSGTDPYMRSIEEWVSFTEQLHSYPSLNTESK</sequence>
<accession>A0ABR2ULM5</accession>
<dbReference type="EMBL" id="JARVKF010000415">
    <property type="protein sequence ID" value="KAK9415532.1"/>
    <property type="molecule type" value="Genomic_DNA"/>
</dbReference>
<evidence type="ECO:0000313" key="3">
    <source>
        <dbReference type="Proteomes" id="UP001408356"/>
    </source>
</evidence>
<comment type="caution">
    <text evidence="2">The sequence shown here is derived from an EMBL/GenBank/DDBJ whole genome shotgun (WGS) entry which is preliminary data.</text>
</comment>
<dbReference type="Pfam" id="PF08615">
    <property type="entry name" value="RNase_H2_suC"/>
    <property type="match status" value="1"/>
</dbReference>
<evidence type="ECO:0000313" key="2">
    <source>
        <dbReference type="EMBL" id="KAK9415532.1"/>
    </source>
</evidence>
<evidence type="ECO:0000256" key="1">
    <source>
        <dbReference type="SAM" id="MobiDB-lite"/>
    </source>
</evidence>
<protein>
    <submittedName>
        <fullName evidence="2">Ribonuclease H2 subunit C</fullName>
    </submittedName>
</protein>
<dbReference type="PANTHER" id="PTHR47204">
    <property type="entry name" value="OS02G0168900 PROTEIN"/>
    <property type="match status" value="1"/>
</dbReference>
<dbReference type="Gene3D" id="2.40.128.680">
    <property type="match status" value="1"/>
</dbReference>
<dbReference type="InterPro" id="IPR013924">
    <property type="entry name" value="RNase_H2_suC"/>
</dbReference>
<name>A0ABR2ULM5_9PEZI</name>
<feature type="region of interest" description="Disordered" evidence="1">
    <location>
        <begin position="62"/>
        <end position="85"/>
    </location>
</feature>
<dbReference type="Proteomes" id="UP001408356">
    <property type="component" value="Unassembled WGS sequence"/>
</dbReference>
<dbReference type="PANTHER" id="PTHR47204:SF1">
    <property type="entry name" value="RIBONUCLEASE H2 SUBUNIT C"/>
    <property type="match status" value="1"/>
</dbReference>
<proteinExistence type="predicted"/>
<reference evidence="2 3" key="1">
    <citation type="journal article" date="2024" name="J. Plant Pathol.">
        <title>Sequence and assembly of the genome of Seiridium unicorne, isolate CBS 538.82, causal agent of cypress canker disease.</title>
        <authorList>
            <person name="Scali E."/>
            <person name="Rocca G.D."/>
            <person name="Danti R."/>
            <person name="Garbelotto M."/>
            <person name="Barberini S."/>
            <person name="Baroncelli R."/>
            <person name="Emiliani G."/>
        </authorList>
    </citation>
    <scope>NUCLEOTIDE SEQUENCE [LARGE SCALE GENOMIC DNA]</scope>
    <source>
        <strain evidence="2 3">BM-138-508</strain>
    </source>
</reference>
<feature type="compositionally biased region" description="Basic and acidic residues" evidence="1">
    <location>
        <begin position="67"/>
        <end position="78"/>
    </location>
</feature>
<gene>
    <name evidence="2" type="ORF">SUNI508_10372</name>
</gene>
<organism evidence="2 3">
    <name type="scientific">Seiridium unicorne</name>
    <dbReference type="NCBI Taxonomy" id="138068"/>
    <lineage>
        <taxon>Eukaryota</taxon>
        <taxon>Fungi</taxon>
        <taxon>Dikarya</taxon>
        <taxon>Ascomycota</taxon>
        <taxon>Pezizomycotina</taxon>
        <taxon>Sordariomycetes</taxon>
        <taxon>Xylariomycetidae</taxon>
        <taxon>Amphisphaeriales</taxon>
        <taxon>Sporocadaceae</taxon>
        <taxon>Seiridium</taxon>
    </lineage>
</organism>